<comment type="caution">
    <text evidence="3">The sequence shown here is derived from an EMBL/GenBank/DDBJ whole genome shotgun (WGS) entry which is preliminary data.</text>
</comment>
<dbReference type="Gene3D" id="1.10.287.470">
    <property type="entry name" value="Helix hairpin bin"/>
    <property type="match status" value="1"/>
</dbReference>
<dbReference type="Gene3D" id="2.40.30.170">
    <property type="match status" value="1"/>
</dbReference>
<dbReference type="NCBIfam" id="TIGR01730">
    <property type="entry name" value="RND_mfp"/>
    <property type="match status" value="1"/>
</dbReference>
<dbReference type="PATRIC" id="fig|1353533.3.peg.5171"/>
<dbReference type="Proteomes" id="UP000017820">
    <property type="component" value="Unassembled WGS sequence"/>
</dbReference>
<feature type="coiled-coil region" evidence="2">
    <location>
        <begin position="128"/>
        <end position="185"/>
    </location>
</feature>
<dbReference type="SUPFAM" id="SSF111369">
    <property type="entry name" value="HlyD-like secretion proteins"/>
    <property type="match status" value="1"/>
</dbReference>
<comment type="similarity">
    <text evidence="1">Belongs to the membrane fusion protein (MFP) (TC 8.A.1) family.</text>
</comment>
<dbReference type="RefSeq" id="WP_023401993.1">
    <property type="nucleotide sequence ID" value="NZ_AUSV01000134.1"/>
</dbReference>
<dbReference type="PROSITE" id="PS51257">
    <property type="entry name" value="PROKAR_LIPOPROTEIN"/>
    <property type="match status" value="1"/>
</dbReference>
<sequence length="390" mass="43086">MRINKNKSYFHKHTKRIAILLVVLVTGGSACAALLKFGKKSAAITPPVDTRPHVVAQPLNIVDYQTTLSLSGVLQPAEKTDVAFELGGKIAWLNMKFIEGGIVKKGEVLATLDTFDYETEVKDKQAGVALAQAQLSEELAKAEVAKKEWAHIPNTTALALRKPQVASAKAHLKAAQASLDKAEQNLFRTKYYAPYDALILSRNTGLGQVVSKGQGLGQLANLSYGEVQVPVAGFDRPFLPKLPAKNVKISAENITRLGTLTRHIGRFSERTRMAYYVIQIDDPYALNNDKSPLYFGQFLEANVTGITLKNVLKTPQAQLKDNAVWLLSSNNKLVKYTTETIRKEQDFVLLEAPKLDNYQMVTQLPEYPQSGMQVKLQTGHLQLAEKGDRQ</sequence>
<name>V4GZL3_PSEL2</name>
<dbReference type="GO" id="GO:1990281">
    <property type="term" value="C:efflux pump complex"/>
    <property type="evidence" value="ECO:0007669"/>
    <property type="project" value="TreeGrafter"/>
</dbReference>
<evidence type="ECO:0000313" key="4">
    <source>
        <dbReference type="Proteomes" id="UP000017820"/>
    </source>
</evidence>
<evidence type="ECO:0000313" key="3">
    <source>
        <dbReference type="EMBL" id="ESP90636.1"/>
    </source>
</evidence>
<dbReference type="EMBL" id="AUSV01000134">
    <property type="protein sequence ID" value="ESP90636.1"/>
    <property type="molecule type" value="Genomic_DNA"/>
</dbReference>
<organism evidence="3 4">
    <name type="scientific">Pseudoalteromonas luteoviolacea (strain 2ta16)</name>
    <dbReference type="NCBI Taxonomy" id="1353533"/>
    <lineage>
        <taxon>Bacteria</taxon>
        <taxon>Pseudomonadati</taxon>
        <taxon>Pseudomonadota</taxon>
        <taxon>Gammaproteobacteria</taxon>
        <taxon>Alteromonadales</taxon>
        <taxon>Pseudoalteromonadaceae</taxon>
        <taxon>Pseudoalteromonas</taxon>
    </lineage>
</organism>
<gene>
    <name evidence="3" type="ORF">PL2TA16_01740</name>
</gene>
<protein>
    <submittedName>
        <fullName evidence="3">RND family efflux transporter, MFP subunit</fullName>
    </submittedName>
</protein>
<accession>V4GZL3</accession>
<reference evidence="3 4" key="1">
    <citation type="submission" date="2013-07" db="EMBL/GenBank/DDBJ databases">
        <title>Draft genome sequence of Pseudoalteromonas luteoviolacea 2ta16.</title>
        <authorList>
            <person name="Allen E.E."/>
            <person name="Azam F."/>
            <person name="Podell S."/>
        </authorList>
    </citation>
    <scope>NUCLEOTIDE SEQUENCE [LARGE SCALE GENOMIC DNA]</scope>
    <source>
        <strain evidence="3 4">2ta16</strain>
    </source>
</reference>
<dbReference type="PANTHER" id="PTHR30469:SF12">
    <property type="entry name" value="MULTIDRUG RESISTANCE PROTEIN MDTA"/>
    <property type="match status" value="1"/>
</dbReference>
<dbReference type="Gene3D" id="2.40.50.100">
    <property type="match status" value="1"/>
</dbReference>
<dbReference type="InterPro" id="IPR006143">
    <property type="entry name" value="RND_pump_MFP"/>
</dbReference>
<proteinExistence type="inferred from homology"/>
<evidence type="ECO:0000256" key="2">
    <source>
        <dbReference type="SAM" id="Coils"/>
    </source>
</evidence>
<dbReference type="PANTHER" id="PTHR30469">
    <property type="entry name" value="MULTIDRUG RESISTANCE PROTEIN MDTA"/>
    <property type="match status" value="1"/>
</dbReference>
<keyword evidence="2" id="KW-0175">Coiled coil</keyword>
<dbReference type="AlphaFoldDB" id="V4GZL3"/>
<evidence type="ECO:0000256" key="1">
    <source>
        <dbReference type="ARBA" id="ARBA00009477"/>
    </source>
</evidence>
<dbReference type="GO" id="GO:0015562">
    <property type="term" value="F:efflux transmembrane transporter activity"/>
    <property type="evidence" value="ECO:0007669"/>
    <property type="project" value="TreeGrafter"/>
</dbReference>